<feature type="region of interest" description="Disordered" evidence="1">
    <location>
        <begin position="516"/>
        <end position="595"/>
    </location>
</feature>
<protein>
    <recommendedName>
        <fullName evidence="3">Replication factor A C-terminal domain-containing protein</fullName>
    </recommendedName>
</protein>
<dbReference type="GO" id="GO:1902230">
    <property type="term" value="P:negative regulation of intrinsic apoptotic signaling pathway in response to DNA damage"/>
    <property type="evidence" value="ECO:0007669"/>
    <property type="project" value="InterPro"/>
</dbReference>
<dbReference type="SUPFAM" id="SSF50249">
    <property type="entry name" value="Nucleic acid-binding proteins"/>
    <property type="match status" value="1"/>
</dbReference>
<dbReference type="EMBL" id="JBCEZU010000001">
    <property type="protein sequence ID" value="KAK9542570.1"/>
    <property type="molecule type" value="Genomic_DNA"/>
</dbReference>
<keyword evidence="5" id="KW-1185">Reference proteome</keyword>
<name>A0AAW1G5E7_ZOAVI</name>
<dbReference type="AlphaFoldDB" id="A0AAW1G5E7"/>
<dbReference type="PANTHER" id="PTHR35537:SF1">
    <property type="entry name" value="DNA DAMAGE-INDUCED APOPTOSIS SUPPRESSOR PROTEIN"/>
    <property type="match status" value="1"/>
</dbReference>
<evidence type="ECO:0000313" key="4">
    <source>
        <dbReference type="EMBL" id="KAK9542570.1"/>
    </source>
</evidence>
<feature type="region of interest" description="Disordered" evidence="1">
    <location>
        <begin position="222"/>
        <end position="249"/>
    </location>
</feature>
<gene>
    <name evidence="4" type="ORF">VZT92_000420</name>
</gene>
<dbReference type="GO" id="GO:0005634">
    <property type="term" value="C:nucleus"/>
    <property type="evidence" value="ECO:0007669"/>
    <property type="project" value="TreeGrafter"/>
</dbReference>
<feature type="domain" description="Replication factor A C-terminal" evidence="3">
    <location>
        <begin position="8"/>
        <end position="102"/>
    </location>
</feature>
<reference evidence="4 5" key="1">
    <citation type="journal article" date="2024" name="Genome Biol. Evol.">
        <title>Chromosome-level genome assembly of the viviparous eelpout Zoarces viviparus.</title>
        <authorList>
            <person name="Fuhrmann N."/>
            <person name="Brasseur M.V."/>
            <person name="Bakowski C.E."/>
            <person name="Podsiadlowski L."/>
            <person name="Prost S."/>
            <person name="Krehenwinkel H."/>
            <person name="Mayer C."/>
        </authorList>
    </citation>
    <scope>NUCLEOTIDE SEQUENCE [LARGE SCALE GENOMIC DNA]</scope>
    <source>
        <strain evidence="4">NO-MEL_2022_Ind0_liver</strain>
    </source>
</reference>
<feature type="signal peptide" evidence="2">
    <location>
        <begin position="1"/>
        <end position="21"/>
    </location>
</feature>
<keyword evidence="2" id="KW-0732">Signal</keyword>
<dbReference type="Gene3D" id="2.40.50.140">
    <property type="entry name" value="Nucleic acid-binding proteins"/>
    <property type="match status" value="1"/>
</dbReference>
<evidence type="ECO:0000259" key="3">
    <source>
        <dbReference type="Pfam" id="PF08646"/>
    </source>
</evidence>
<comment type="caution">
    <text evidence="4">The sequence shown here is derived from an EMBL/GenBank/DDBJ whole genome shotgun (WGS) entry which is preliminary data.</text>
</comment>
<feature type="compositionally biased region" description="Basic and acidic residues" evidence="1">
    <location>
        <begin position="540"/>
        <end position="550"/>
    </location>
</feature>
<dbReference type="Pfam" id="PF08646">
    <property type="entry name" value="Rep_fac-A_C"/>
    <property type="match status" value="1"/>
</dbReference>
<dbReference type="Proteomes" id="UP001488805">
    <property type="component" value="Unassembled WGS sequence"/>
</dbReference>
<organism evidence="4 5">
    <name type="scientific">Zoarces viviparus</name>
    <name type="common">Viviparous eelpout</name>
    <name type="synonym">Blennius viviparus</name>
    <dbReference type="NCBI Taxonomy" id="48416"/>
    <lineage>
        <taxon>Eukaryota</taxon>
        <taxon>Metazoa</taxon>
        <taxon>Chordata</taxon>
        <taxon>Craniata</taxon>
        <taxon>Vertebrata</taxon>
        <taxon>Euteleostomi</taxon>
        <taxon>Actinopterygii</taxon>
        <taxon>Neopterygii</taxon>
        <taxon>Teleostei</taxon>
        <taxon>Neoteleostei</taxon>
        <taxon>Acanthomorphata</taxon>
        <taxon>Eupercaria</taxon>
        <taxon>Perciformes</taxon>
        <taxon>Cottioidei</taxon>
        <taxon>Zoarcales</taxon>
        <taxon>Zoarcidae</taxon>
        <taxon>Zoarcinae</taxon>
        <taxon>Zoarces</taxon>
    </lineage>
</organism>
<dbReference type="InterPro" id="IPR043522">
    <property type="entry name" value="DDIAS"/>
</dbReference>
<evidence type="ECO:0000256" key="1">
    <source>
        <dbReference type="SAM" id="MobiDB-lite"/>
    </source>
</evidence>
<dbReference type="GO" id="GO:0005737">
    <property type="term" value="C:cytoplasm"/>
    <property type="evidence" value="ECO:0007669"/>
    <property type="project" value="TreeGrafter"/>
</dbReference>
<feature type="compositionally biased region" description="Basic and acidic residues" evidence="1">
    <location>
        <begin position="272"/>
        <end position="281"/>
    </location>
</feature>
<dbReference type="InterPro" id="IPR012340">
    <property type="entry name" value="NA-bd_OB-fold"/>
</dbReference>
<proteinExistence type="predicted"/>
<feature type="region of interest" description="Disordered" evidence="1">
    <location>
        <begin position="261"/>
        <end position="292"/>
    </location>
</feature>
<evidence type="ECO:0000313" key="5">
    <source>
        <dbReference type="Proteomes" id="UP001488805"/>
    </source>
</evidence>
<sequence>MPVRRALVDCVVLSLHSACVLYPCCKDCFSRIDAEPQDTTRCRCSKCGYSCVREQVDYRYRLSLRVSRDSSIFGVTVFGACLNPFFGIHARGLQRLVENSDGPSTRSTLLMKAVEDCFIGRHFIFGIKVTQPESLPWLGVPAANGSSSKEAVHFIASQMILPTAAGLEGCTVLSYYQMLLQRAAEYELGSTDPSKTSRPPAAALLLFPQRCPAGSFNNSTLPASGLLSQSPQSSQCQDGTLAPTPPWEQSLGLVTSSAEQEEGCSLLDSGDENSRQTENRKTTHHAQRGCSEHREVIEEKALSVSPLLSSECATSKYPCSSTEKAVGNASIPNTCFSPPPPGHSISKEKTFSTRQLTQTFLSSSLAWEDLPFSESLSEFLCEGDKHFEIVGETEPHLNEKETRNNLEISSQDNRSTAACQTQITDIQPQILLDITNTPVAADGGDLPDQVYKTPVGCAFKSQARNICTHECNQEDEEARSLSSEEEQLEGDTYNCSADLFGSSLLLEMSTNKLDTRAETVRTSTEACPQLPKANKRHPRSEKDSHSTPDKQRRKRKRCINRDGLIPTGTRGLDFIPPSQSTPIVRGKGPPASSYRNLTSAEFSSLLAPQHPRVQRGSLNTGSTGTINPGCDSGDCDVTVCDYEDSEVIIPPTPVAETRRSVKLRRRMQTGNSGGRLGYSGEGQQGDGVYCKRTQSFTPSQRALARTEDCERKTVDEGILDGSHCSLLDDENESCDWSRDLFSDSI</sequence>
<accession>A0AAW1G5E7</accession>
<dbReference type="PANTHER" id="PTHR35537">
    <property type="entry name" value="DNA DAMAGE-INDUCIBLE APOPTOSIS SUPPRESSOR PROTEIN DDIAS"/>
    <property type="match status" value="1"/>
</dbReference>
<evidence type="ECO:0000256" key="2">
    <source>
        <dbReference type="SAM" id="SignalP"/>
    </source>
</evidence>
<feature type="chain" id="PRO_5043923450" description="Replication factor A C-terminal domain-containing protein" evidence="2">
    <location>
        <begin position="22"/>
        <end position="745"/>
    </location>
</feature>
<feature type="compositionally biased region" description="Low complexity" evidence="1">
    <location>
        <begin position="228"/>
        <end position="237"/>
    </location>
</feature>
<dbReference type="InterPro" id="IPR013955">
    <property type="entry name" value="Rep_factor-A_C"/>
</dbReference>